<accession>A0ACC2VRY3</accession>
<comment type="caution">
    <text evidence="1">The sequence shown here is derived from an EMBL/GenBank/DDBJ whole genome shotgun (WGS) entry which is preliminary data.</text>
</comment>
<keyword evidence="2" id="KW-1185">Reference proteome</keyword>
<reference evidence="1" key="1">
    <citation type="submission" date="2023-04" db="EMBL/GenBank/DDBJ databases">
        <title>Draft Genome sequencing of Naganishia species isolated from polar environments using Oxford Nanopore Technology.</title>
        <authorList>
            <person name="Leo P."/>
            <person name="Venkateswaran K."/>
        </authorList>
    </citation>
    <scope>NUCLEOTIDE SEQUENCE</scope>
    <source>
        <strain evidence="1">MNA-CCFEE 5423</strain>
    </source>
</reference>
<dbReference type="Proteomes" id="UP001227268">
    <property type="component" value="Unassembled WGS sequence"/>
</dbReference>
<gene>
    <name evidence="1" type="ORF">QFC21_003226</name>
</gene>
<protein>
    <submittedName>
        <fullName evidence="1">Uncharacterized protein</fullName>
    </submittedName>
</protein>
<evidence type="ECO:0000313" key="1">
    <source>
        <dbReference type="EMBL" id="KAJ9101886.1"/>
    </source>
</evidence>
<dbReference type="EMBL" id="JASBWT010000009">
    <property type="protein sequence ID" value="KAJ9101886.1"/>
    <property type="molecule type" value="Genomic_DNA"/>
</dbReference>
<name>A0ACC2VRY3_9TREE</name>
<organism evidence="1 2">
    <name type="scientific">Naganishia friedmannii</name>
    <dbReference type="NCBI Taxonomy" id="89922"/>
    <lineage>
        <taxon>Eukaryota</taxon>
        <taxon>Fungi</taxon>
        <taxon>Dikarya</taxon>
        <taxon>Basidiomycota</taxon>
        <taxon>Agaricomycotina</taxon>
        <taxon>Tremellomycetes</taxon>
        <taxon>Filobasidiales</taxon>
        <taxon>Filobasidiaceae</taxon>
        <taxon>Naganishia</taxon>
    </lineage>
</organism>
<evidence type="ECO:0000313" key="2">
    <source>
        <dbReference type="Proteomes" id="UP001227268"/>
    </source>
</evidence>
<proteinExistence type="predicted"/>
<sequence length="147" mass="15850">MVASTSPSAPLITVFGSTGTQGGSVIDHLISSPKPYRIRAVTRDPSKASGKKLQEMGCEVVKAEISNKDDVERVMKGSDIVFVSNKGMEHGAATEMQHGKNMIEAVKANLSTIKTFIWSGIEHVSQVSGGKYNKVEHFDTKAGWLET</sequence>